<dbReference type="Gene3D" id="3.60.15.10">
    <property type="entry name" value="Ribonuclease Z/Hydroxyacylglutathione hydrolase-like"/>
    <property type="match status" value="1"/>
</dbReference>
<dbReference type="InterPro" id="IPR036866">
    <property type="entry name" value="RibonucZ/Hydroxyglut_hydro"/>
</dbReference>
<reference evidence="2 3" key="1">
    <citation type="journal article" date="2017" name="Antonie Van Leeuwenhoek">
        <title>Rhizobium rhizosphaerae sp. nov., a novel species isolated from rice rhizosphere.</title>
        <authorList>
            <person name="Zhao J.J."/>
            <person name="Zhang J."/>
            <person name="Zhang R.J."/>
            <person name="Zhang C.W."/>
            <person name="Yin H.Q."/>
            <person name="Zhang X.X."/>
        </authorList>
    </citation>
    <scope>NUCLEOTIDE SEQUENCE [LARGE SCALE GENOMIC DNA]</scope>
    <source>
        <strain evidence="2 3">BSs20135</strain>
    </source>
</reference>
<dbReference type="GO" id="GO:0005737">
    <property type="term" value="C:cytoplasm"/>
    <property type="evidence" value="ECO:0007669"/>
    <property type="project" value="TreeGrafter"/>
</dbReference>
<feature type="domain" description="Metallo-beta-lactamase" evidence="1">
    <location>
        <begin position="120"/>
        <end position="312"/>
    </location>
</feature>
<evidence type="ECO:0000313" key="2">
    <source>
        <dbReference type="EMBL" id="GAC20788.1"/>
    </source>
</evidence>
<protein>
    <submittedName>
        <fullName evidence="2">N-acyl-phosphatidylethanolamine-hydrolyzing phospholipase D</fullName>
    </submittedName>
</protein>
<proteinExistence type="predicted"/>
<name>K6YVQ9_9ALTE</name>
<dbReference type="RefSeq" id="WP_007623064.1">
    <property type="nucleotide sequence ID" value="NZ_BAEO01000055.1"/>
</dbReference>
<dbReference type="SUPFAM" id="SSF56281">
    <property type="entry name" value="Metallo-hydrolase/oxidoreductase"/>
    <property type="match status" value="1"/>
</dbReference>
<dbReference type="PANTHER" id="PTHR15032">
    <property type="entry name" value="N-ACYL-PHOSPHATIDYLETHANOLAMINE-HYDROLYZING PHOSPHOLIPASE D"/>
    <property type="match status" value="1"/>
</dbReference>
<evidence type="ECO:0000259" key="1">
    <source>
        <dbReference type="Pfam" id="PF12706"/>
    </source>
</evidence>
<dbReference type="STRING" id="493475.GARC_3834"/>
<sequence>MSNKDYWWAKWLLLTILVMTINKSIAGGAKMDNALANVRLESSHLDDGAYVNADPQVKQDMSKLGGIIKRFIFEKRIDPVPIKMPLSQIDIKALDEHSKDAVYRLGHSSMLLKLNNQIWLTDPVFSERASPVQWMGPKRFHAVPLELEGIKTIKGVVISHDHYDHLDKSTIQLLKDRVEYFIVPLGVDKHLLDWGVPKEKIHVLDWWQEITIDEIKFVATPAQHFSGRGVFDGNETLWASWVIKTSQHSLFFSGDSGYFDGFKLIGERYGPFDLTMMETGAYDKDWADIHMLPEQSVQAHLDLNGRVLMPIHNGTFDLALHPWYEPFARLSKAATSHNIEIATPIMGEKVLFNQSRVNQRWWAGISQVVNELRLPRPDQS</sequence>
<dbReference type="eggNOG" id="COG2220">
    <property type="taxonomic scope" value="Bacteria"/>
</dbReference>
<dbReference type="Proteomes" id="UP000006327">
    <property type="component" value="Unassembled WGS sequence"/>
</dbReference>
<dbReference type="EMBL" id="BAEO01000055">
    <property type="protein sequence ID" value="GAC20788.1"/>
    <property type="molecule type" value="Genomic_DNA"/>
</dbReference>
<accession>K6YVQ9</accession>
<dbReference type="PANTHER" id="PTHR15032:SF4">
    <property type="entry name" value="N-ACYL-PHOSPHATIDYLETHANOLAMINE-HYDROLYZING PHOSPHOLIPASE D"/>
    <property type="match status" value="1"/>
</dbReference>
<comment type="caution">
    <text evidence="2">The sequence shown here is derived from an EMBL/GenBank/DDBJ whole genome shotgun (WGS) entry which is preliminary data.</text>
</comment>
<keyword evidence="3" id="KW-1185">Reference proteome</keyword>
<dbReference type="InterPro" id="IPR001279">
    <property type="entry name" value="Metallo-B-lactamas"/>
</dbReference>
<gene>
    <name evidence="2" type="ORF">GARC_3834</name>
</gene>
<dbReference type="Pfam" id="PF12706">
    <property type="entry name" value="Lactamase_B_2"/>
    <property type="match status" value="1"/>
</dbReference>
<dbReference type="AlphaFoldDB" id="K6YVQ9"/>
<evidence type="ECO:0000313" key="3">
    <source>
        <dbReference type="Proteomes" id="UP000006327"/>
    </source>
</evidence>
<organism evidence="2 3">
    <name type="scientific">Paraglaciecola arctica BSs20135</name>
    <dbReference type="NCBI Taxonomy" id="493475"/>
    <lineage>
        <taxon>Bacteria</taxon>
        <taxon>Pseudomonadati</taxon>
        <taxon>Pseudomonadota</taxon>
        <taxon>Gammaproteobacteria</taxon>
        <taxon>Alteromonadales</taxon>
        <taxon>Alteromonadaceae</taxon>
        <taxon>Paraglaciecola</taxon>
    </lineage>
</organism>